<keyword evidence="2" id="KW-1185">Reference proteome</keyword>
<dbReference type="AlphaFoldDB" id="A0A553PRB6"/>
<sequence>MATADLFSYGGHDDNLKGLAIGNEVLVQDVKTKRWDKLATVLDTSGRRKYQLRFPSGRILWRNRRYIRQAPHGLQNESDLPLEPESKALRRSCREKRSLNYYTS</sequence>
<name>A0A553PRB6_TIGCA</name>
<protein>
    <recommendedName>
        <fullName evidence="3">DUF5641 domain-containing protein</fullName>
    </recommendedName>
</protein>
<reference evidence="1 2" key="1">
    <citation type="journal article" date="2018" name="Nat. Ecol. Evol.">
        <title>Genomic signatures of mitonuclear coevolution across populations of Tigriopus californicus.</title>
        <authorList>
            <person name="Barreto F.S."/>
            <person name="Watson E.T."/>
            <person name="Lima T.G."/>
            <person name="Willett C.S."/>
            <person name="Edmands S."/>
            <person name="Li W."/>
            <person name="Burton R.S."/>
        </authorList>
    </citation>
    <scope>NUCLEOTIDE SEQUENCE [LARGE SCALE GENOMIC DNA]</scope>
    <source>
        <strain evidence="1 2">San Diego</strain>
    </source>
</reference>
<gene>
    <name evidence="1" type="ORF">TCAL_15435</name>
</gene>
<comment type="caution">
    <text evidence="1">The sequence shown here is derived from an EMBL/GenBank/DDBJ whole genome shotgun (WGS) entry which is preliminary data.</text>
</comment>
<evidence type="ECO:0000313" key="2">
    <source>
        <dbReference type="Proteomes" id="UP000318571"/>
    </source>
</evidence>
<proteinExistence type="predicted"/>
<organism evidence="1 2">
    <name type="scientific">Tigriopus californicus</name>
    <name type="common">Marine copepod</name>
    <dbReference type="NCBI Taxonomy" id="6832"/>
    <lineage>
        <taxon>Eukaryota</taxon>
        <taxon>Metazoa</taxon>
        <taxon>Ecdysozoa</taxon>
        <taxon>Arthropoda</taxon>
        <taxon>Crustacea</taxon>
        <taxon>Multicrustacea</taxon>
        <taxon>Hexanauplia</taxon>
        <taxon>Copepoda</taxon>
        <taxon>Harpacticoida</taxon>
        <taxon>Harpacticidae</taxon>
        <taxon>Tigriopus</taxon>
    </lineage>
</organism>
<accession>A0A553PRB6</accession>
<dbReference type="Proteomes" id="UP000318571">
    <property type="component" value="Chromosome 12"/>
</dbReference>
<evidence type="ECO:0000313" key="1">
    <source>
        <dbReference type="EMBL" id="TRY80229.1"/>
    </source>
</evidence>
<dbReference type="EMBL" id="VCGU01000001">
    <property type="protein sequence ID" value="TRY80229.1"/>
    <property type="molecule type" value="Genomic_DNA"/>
</dbReference>
<evidence type="ECO:0008006" key="3">
    <source>
        <dbReference type="Google" id="ProtNLM"/>
    </source>
</evidence>